<feature type="transmembrane region" description="Helical" evidence="1">
    <location>
        <begin position="136"/>
        <end position="155"/>
    </location>
</feature>
<evidence type="ECO:0000256" key="1">
    <source>
        <dbReference type="SAM" id="Phobius"/>
    </source>
</evidence>
<sequence length="157" mass="18136">MFQPSMTFCLLKVALPSDHRFVDQAGGLGRRGECGRQGGRIHIRVVVRCLPRVPLCSSFLLFFLAFTVCTFLHPSTGRTHFFIPPAAQCWPLDFPLGSGVTSVFSVFGVWSRFHWRRWQIKGRCTTAFGLRWLRKLTRRCLMCIYTGVFIFVRFIRN</sequence>
<keyword evidence="1" id="KW-1133">Transmembrane helix</keyword>
<dbReference type="EMBL" id="HE575320">
    <property type="protein sequence ID" value="CCC91517.1"/>
    <property type="molecule type" value="Genomic_DNA"/>
</dbReference>
<protein>
    <submittedName>
        <fullName evidence="2">Uncharacterized protein TCIL3000_7_3310</fullName>
    </submittedName>
</protein>
<accession>G0UQ56</accession>
<keyword evidence="1" id="KW-0472">Membrane</keyword>
<proteinExistence type="predicted"/>
<reference evidence="2" key="1">
    <citation type="journal article" date="2012" name="Proc. Natl. Acad. Sci. U.S.A.">
        <title>Antigenic diversity is generated by distinct evolutionary mechanisms in African trypanosome species.</title>
        <authorList>
            <person name="Jackson A.P."/>
            <person name="Berry A."/>
            <person name="Aslett M."/>
            <person name="Allison H.C."/>
            <person name="Burton P."/>
            <person name="Vavrova-Anderson J."/>
            <person name="Brown R."/>
            <person name="Browne H."/>
            <person name="Corton N."/>
            <person name="Hauser H."/>
            <person name="Gamble J."/>
            <person name="Gilderthorp R."/>
            <person name="Marcello L."/>
            <person name="McQuillan J."/>
            <person name="Otto T.D."/>
            <person name="Quail M.A."/>
            <person name="Sanders M.J."/>
            <person name="van Tonder A."/>
            <person name="Ginger M.L."/>
            <person name="Field M.C."/>
            <person name="Barry J.D."/>
            <person name="Hertz-Fowler C."/>
            <person name="Berriman M."/>
        </authorList>
    </citation>
    <scope>NUCLEOTIDE SEQUENCE</scope>
    <source>
        <strain evidence="2">IL3000</strain>
    </source>
</reference>
<name>G0UQ56_TRYCI</name>
<organism evidence="2">
    <name type="scientific">Trypanosoma congolense (strain IL3000)</name>
    <dbReference type="NCBI Taxonomy" id="1068625"/>
    <lineage>
        <taxon>Eukaryota</taxon>
        <taxon>Discoba</taxon>
        <taxon>Euglenozoa</taxon>
        <taxon>Kinetoplastea</taxon>
        <taxon>Metakinetoplastina</taxon>
        <taxon>Trypanosomatida</taxon>
        <taxon>Trypanosomatidae</taxon>
        <taxon>Trypanosoma</taxon>
        <taxon>Nannomonas</taxon>
    </lineage>
</organism>
<keyword evidence="1" id="KW-0812">Transmembrane</keyword>
<feature type="transmembrane region" description="Helical" evidence="1">
    <location>
        <begin position="53"/>
        <end position="74"/>
    </location>
</feature>
<gene>
    <name evidence="2" type="ORF">TCIL3000_7_3310</name>
</gene>
<dbReference type="AlphaFoldDB" id="G0UQ56"/>
<feature type="transmembrane region" description="Helical" evidence="1">
    <location>
        <begin position="94"/>
        <end position="115"/>
    </location>
</feature>
<dbReference type="VEuPathDB" id="TriTrypDB:TcIL3000_7_3310"/>
<evidence type="ECO:0000313" key="2">
    <source>
        <dbReference type="EMBL" id="CCC91517.1"/>
    </source>
</evidence>